<gene>
    <name evidence="9" type="ORF">METZ01_LOCUS280670</name>
</gene>
<evidence type="ECO:0000256" key="4">
    <source>
        <dbReference type="ARBA" id="ARBA00022801"/>
    </source>
</evidence>
<dbReference type="PANTHER" id="PTHR11705">
    <property type="entry name" value="PROTEASE FAMILY M14 CARBOXYPEPTIDASE A,B"/>
    <property type="match status" value="1"/>
</dbReference>
<reference evidence="9" key="1">
    <citation type="submission" date="2018-05" db="EMBL/GenBank/DDBJ databases">
        <authorList>
            <person name="Lanie J.A."/>
            <person name="Ng W.-L."/>
            <person name="Kazmierczak K.M."/>
            <person name="Andrzejewski T.M."/>
            <person name="Davidsen T.M."/>
            <person name="Wayne K.J."/>
            <person name="Tettelin H."/>
            <person name="Glass J.I."/>
            <person name="Rusch D."/>
            <person name="Podicherti R."/>
            <person name="Tsui H.-C.T."/>
            <person name="Winkler M.E."/>
        </authorList>
    </citation>
    <scope>NUCLEOTIDE SEQUENCE</scope>
</reference>
<accession>A0A382KTX6</accession>
<keyword evidence="5" id="KW-0862">Zinc</keyword>
<dbReference type="GO" id="GO:0004181">
    <property type="term" value="F:metallocarboxypeptidase activity"/>
    <property type="evidence" value="ECO:0007669"/>
    <property type="project" value="InterPro"/>
</dbReference>
<evidence type="ECO:0000256" key="2">
    <source>
        <dbReference type="ARBA" id="ARBA00005988"/>
    </source>
</evidence>
<evidence type="ECO:0000256" key="5">
    <source>
        <dbReference type="ARBA" id="ARBA00022833"/>
    </source>
</evidence>
<evidence type="ECO:0000256" key="3">
    <source>
        <dbReference type="ARBA" id="ARBA00022670"/>
    </source>
</evidence>
<evidence type="ECO:0000259" key="8">
    <source>
        <dbReference type="PROSITE" id="PS52035"/>
    </source>
</evidence>
<dbReference type="CDD" id="cd06240">
    <property type="entry name" value="M14-like"/>
    <property type="match status" value="1"/>
</dbReference>
<organism evidence="9">
    <name type="scientific">marine metagenome</name>
    <dbReference type="NCBI Taxonomy" id="408172"/>
    <lineage>
        <taxon>unclassified sequences</taxon>
        <taxon>metagenomes</taxon>
        <taxon>ecological metagenomes</taxon>
    </lineage>
</organism>
<dbReference type="Pfam" id="PF00246">
    <property type="entry name" value="Peptidase_M14"/>
    <property type="match status" value="1"/>
</dbReference>
<feature type="non-terminal residue" evidence="9">
    <location>
        <position position="337"/>
    </location>
</feature>
<dbReference type="GO" id="GO:0005615">
    <property type="term" value="C:extracellular space"/>
    <property type="evidence" value="ECO:0007669"/>
    <property type="project" value="TreeGrafter"/>
</dbReference>
<keyword evidence="3" id="KW-0645">Protease</keyword>
<keyword evidence="4" id="KW-0378">Hydrolase</keyword>
<keyword evidence="6" id="KW-0482">Metalloprotease</keyword>
<dbReference type="InterPro" id="IPR000834">
    <property type="entry name" value="Peptidase_M14"/>
</dbReference>
<name>A0A382KTX6_9ZZZZ</name>
<protein>
    <recommendedName>
        <fullName evidence="8">Peptidase M14 domain-containing protein</fullName>
    </recommendedName>
</protein>
<dbReference type="EMBL" id="UINC01082755">
    <property type="protein sequence ID" value="SVC27816.1"/>
    <property type="molecule type" value="Genomic_DNA"/>
</dbReference>
<comment type="similarity">
    <text evidence="2">Belongs to the peptidase M14 family.</text>
</comment>
<comment type="cofactor">
    <cofactor evidence="1">
        <name>Zn(2+)</name>
        <dbReference type="ChEBI" id="CHEBI:29105"/>
    </cofactor>
</comment>
<evidence type="ECO:0000256" key="1">
    <source>
        <dbReference type="ARBA" id="ARBA00001947"/>
    </source>
</evidence>
<evidence type="ECO:0000256" key="6">
    <source>
        <dbReference type="ARBA" id="ARBA00023049"/>
    </source>
</evidence>
<dbReference type="GO" id="GO:0008270">
    <property type="term" value="F:zinc ion binding"/>
    <property type="evidence" value="ECO:0007669"/>
    <property type="project" value="InterPro"/>
</dbReference>
<dbReference type="GO" id="GO:0006508">
    <property type="term" value="P:proteolysis"/>
    <property type="evidence" value="ECO:0007669"/>
    <property type="project" value="UniProtKB-KW"/>
</dbReference>
<feature type="region of interest" description="Disordered" evidence="7">
    <location>
        <begin position="312"/>
        <end position="337"/>
    </location>
</feature>
<evidence type="ECO:0000313" key="9">
    <source>
        <dbReference type="EMBL" id="SVC27816.1"/>
    </source>
</evidence>
<dbReference type="AlphaFoldDB" id="A0A382KTX6"/>
<dbReference type="SUPFAM" id="SSF53187">
    <property type="entry name" value="Zn-dependent exopeptidases"/>
    <property type="match status" value="1"/>
</dbReference>
<evidence type="ECO:0000256" key="7">
    <source>
        <dbReference type="SAM" id="MobiDB-lite"/>
    </source>
</evidence>
<dbReference type="Gene3D" id="3.40.630.10">
    <property type="entry name" value="Zn peptidases"/>
    <property type="match status" value="1"/>
</dbReference>
<dbReference type="PROSITE" id="PS52035">
    <property type="entry name" value="PEPTIDASE_M14"/>
    <property type="match status" value="1"/>
</dbReference>
<proteinExistence type="inferred from homology"/>
<feature type="domain" description="Peptidase M14" evidence="8">
    <location>
        <begin position="36"/>
        <end position="337"/>
    </location>
</feature>
<sequence length="337" mass="38625">VRRRIFIFNILLISFVFGQLKSPEEVFGFKVGADYKLADYSQMLTFHRQLAEQSDRVRLEEIGVSSEGKPMILLFISTPENLSQLDQWRQISSDLSRARIDEETAKSHAKNGKAIVWIDGGMHATERAHGQMTSELAYKVATEETDEMQKIRENVILLLLPVINPDGMDIVVDWYRKQLGTAYETTGPPVLYQKYVGHDNNRDWFMHNMVETQNASFQLYNRWYPQIVYNHHQTGPAWARIFLPPFSDPVNPNIHPGVTTGVNLVGTAMANRFAMKKMGGVVSDFQYSMWWNGGMRTAPYYHNQIGILTETSHSTPTPRYYDPEKKPKTIGSRRSGM</sequence>
<dbReference type="PANTHER" id="PTHR11705:SF143">
    <property type="entry name" value="SLL0236 PROTEIN"/>
    <property type="match status" value="1"/>
</dbReference>
<feature type="non-terminal residue" evidence="9">
    <location>
        <position position="1"/>
    </location>
</feature>